<feature type="domain" description="RCK N-terminal" evidence="1">
    <location>
        <begin position="78"/>
        <end position="196"/>
    </location>
</feature>
<dbReference type="InterPro" id="IPR036291">
    <property type="entry name" value="NAD(P)-bd_dom_sf"/>
</dbReference>
<dbReference type="Proteomes" id="UP000253805">
    <property type="component" value="Unassembled WGS sequence"/>
</dbReference>
<proteinExistence type="predicted"/>
<protein>
    <recommendedName>
        <fullName evidence="1">RCK N-terminal domain-containing protein</fullName>
    </recommendedName>
</protein>
<evidence type="ECO:0000313" key="2">
    <source>
        <dbReference type="EMBL" id="RDC41995.1"/>
    </source>
</evidence>
<name>A0A369NVB9_9ACTN</name>
<evidence type="ECO:0000259" key="1">
    <source>
        <dbReference type="PROSITE" id="PS51201"/>
    </source>
</evidence>
<sequence length="217" mass="23538">MAQFTCSFHQFPGRHEPTAIRYRFIGSTAISPFERPSHPRHRHCLVTVRPSRLPPPLQSLAFSREKTCAKEEQAVAKRARIIVVGCSLFGCAVAQALSAAGHDVIVVDMQEDALEGLGPDFDGETLTGDGKSALVLEECGVRRATHLVAATGDDASNLLIAELASEIFGVPHVLPLVDDDALADILDDMGIAPICPHRICEDEFFRLTGLTRKEADL</sequence>
<dbReference type="PROSITE" id="PS51201">
    <property type="entry name" value="RCK_N"/>
    <property type="match status" value="1"/>
</dbReference>
<dbReference type="AlphaFoldDB" id="A0A369NVB9"/>
<dbReference type="SUPFAM" id="SSF51735">
    <property type="entry name" value="NAD(P)-binding Rossmann-fold domains"/>
    <property type="match status" value="1"/>
</dbReference>
<organism evidence="2 3">
    <name type="scientific">Adlercreutzia equolifaciens subsp. celatus</name>
    <dbReference type="NCBI Taxonomy" id="394340"/>
    <lineage>
        <taxon>Bacteria</taxon>
        <taxon>Bacillati</taxon>
        <taxon>Actinomycetota</taxon>
        <taxon>Coriobacteriia</taxon>
        <taxon>Eggerthellales</taxon>
        <taxon>Eggerthellaceae</taxon>
        <taxon>Adlercreutzia</taxon>
    </lineage>
</organism>
<evidence type="ECO:0000313" key="3">
    <source>
        <dbReference type="Proteomes" id="UP000253805"/>
    </source>
</evidence>
<dbReference type="Pfam" id="PF02254">
    <property type="entry name" value="TrkA_N"/>
    <property type="match status" value="1"/>
</dbReference>
<dbReference type="EMBL" id="PPUT01000036">
    <property type="protein sequence ID" value="RDC41995.1"/>
    <property type="molecule type" value="Genomic_DNA"/>
</dbReference>
<comment type="caution">
    <text evidence="2">The sequence shown here is derived from an EMBL/GenBank/DDBJ whole genome shotgun (WGS) entry which is preliminary data.</text>
</comment>
<accession>A0A369NVB9</accession>
<dbReference type="Gene3D" id="3.40.50.720">
    <property type="entry name" value="NAD(P)-binding Rossmann-like Domain"/>
    <property type="match status" value="1"/>
</dbReference>
<dbReference type="GO" id="GO:0006813">
    <property type="term" value="P:potassium ion transport"/>
    <property type="evidence" value="ECO:0007669"/>
    <property type="project" value="InterPro"/>
</dbReference>
<gene>
    <name evidence="2" type="ORF">C1850_10630</name>
</gene>
<dbReference type="PANTHER" id="PTHR43833">
    <property type="entry name" value="POTASSIUM CHANNEL PROTEIN 2-RELATED-RELATED"/>
    <property type="match status" value="1"/>
</dbReference>
<dbReference type="InterPro" id="IPR050721">
    <property type="entry name" value="Trk_Ktr_HKT_K-transport"/>
</dbReference>
<dbReference type="InterPro" id="IPR003148">
    <property type="entry name" value="RCK_N"/>
</dbReference>
<reference evidence="2 3" key="1">
    <citation type="journal article" date="2018" name="Elife">
        <title>Discovery and characterization of a prevalent human gut bacterial enzyme sufficient for the inactivation of a family of plant toxins.</title>
        <authorList>
            <person name="Koppel N."/>
            <person name="Bisanz J.E."/>
            <person name="Pandelia M.E."/>
            <person name="Turnbaugh P.J."/>
            <person name="Balskus E.P."/>
        </authorList>
    </citation>
    <scope>NUCLEOTIDE SEQUENCE [LARGE SCALE GENOMIC DNA]</scope>
    <source>
        <strain evidence="2 3">OB21 GAM 11</strain>
    </source>
</reference>